<evidence type="ECO:0000313" key="1">
    <source>
        <dbReference type="EMBL" id="ASQ46968.1"/>
    </source>
</evidence>
<dbReference type="Proteomes" id="UP000201728">
    <property type="component" value="Chromosome"/>
</dbReference>
<accession>A0A222P554</accession>
<dbReference type="KEGG" id="lcd:clem_12160"/>
<dbReference type="EMBL" id="CP016397">
    <property type="protein sequence ID" value="ASQ46968.1"/>
    <property type="molecule type" value="Genomic_DNA"/>
</dbReference>
<organism evidence="1 2">
    <name type="scientific">Legionella clemsonensis</name>
    <dbReference type="NCBI Taxonomy" id="1867846"/>
    <lineage>
        <taxon>Bacteria</taxon>
        <taxon>Pseudomonadati</taxon>
        <taxon>Pseudomonadota</taxon>
        <taxon>Gammaproteobacteria</taxon>
        <taxon>Legionellales</taxon>
        <taxon>Legionellaceae</taxon>
        <taxon>Legionella</taxon>
    </lineage>
</organism>
<name>A0A222P554_9GAMM</name>
<dbReference type="AlphaFoldDB" id="A0A222P554"/>
<proteinExistence type="predicted"/>
<protein>
    <submittedName>
        <fullName evidence="1">Uncharacterized protein</fullName>
    </submittedName>
</protein>
<keyword evidence="2" id="KW-1185">Reference proteome</keyword>
<evidence type="ECO:0000313" key="2">
    <source>
        <dbReference type="Proteomes" id="UP000201728"/>
    </source>
</evidence>
<sequence length="358" mass="40018">MKIKVNFLPSFTPTEETLKEGNVAALLTEATEIIETTVSETSTIMEEESYNLGIVIGHEDFFESSLIKSGCVSQTEGFAYFINHLCRLSEKFPNVLLIPGSIYLSVNKVVEDEKPYRQNGSKDYAAAIYVQNVAPVFYQGQLIRLIKKGEYLEGIFRDEVRASKLKRESIVTEENFLEILSSRCERLEVSAYAEDELESLVPQVVMFGKTPLPGEGHLLQQYNLLHKDFFSPIFKIKGIRCGLEICADHRRAQKGLVARLSGLDIHLLTSFGQTPMYDGTNGKGFFIRADADSSTIFDMTKDEGIHLEEPLLFSNKTGSLGKDQSFTMFATSAVAVTARKQVSRTPNTTAFNKSRSND</sequence>
<reference evidence="2" key="1">
    <citation type="submission" date="2016-07" db="EMBL/GenBank/DDBJ databases">
        <authorList>
            <person name="Florea S."/>
            <person name="Webb J.S."/>
            <person name="Jaromczyk J."/>
            <person name="Schardl C.L."/>
        </authorList>
    </citation>
    <scope>NUCLEOTIDE SEQUENCE [LARGE SCALE GENOMIC DNA]</scope>
    <source>
        <strain evidence="2">CDC-D5610</strain>
    </source>
</reference>
<gene>
    <name evidence="1" type="ORF">clem_12160</name>
</gene>